<feature type="transmembrane region" description="Helical" evidence="6">
    <location>
        <begin position="151"/>
        <end position="169"/>
    </location>
</feature>
<dbReference type="HOGENOM" id="CLU_098660_3_0_4"/>
<dbReference type="AlphaFoldDB" id="A2SIX0"/>
<keyword evidence="2" id="KW-1003">Cell membrane</keyword>
<keyword evidence="5 6" id="KW-0472">Membrane</keyword>
<dbReference type="RefSeq" id="WP_011830141.1">
    <property type="nucleotide sequence ID" value="NC_008825.1"/>
</dbReference>
<keyword evidence="3 6" id="KW-0812">Transmembrane</keyword>
<dbReference type="EMBL" id="CP000555">
    <property type="protein sequence ID" value="ABM95509.1"/>
    <property type="molecule type" value="Genomic_DNA"/>
</dbReference>
<evidence type="ECO:0000313" key="7">
    <source>
        <dbReference type="EMBL" id="ABM95509.1"/>
    </source>
</evidence>
<name>A2SIX0_METPP</name>
<accession>A2SIX0</accession>
<organism evidence="7 8">
    <name type="scientific">Methylibium petroleiphilum (strain ATCC BAA-1232 / LMG 22953 / PM1)</name>
    <dbReference type="NCBI Taxonomy" id="420662"/>
    <lineage>
        <taxon>Bacteria</taxon>
        <taxon>Pseudomonadati</taxon>
        <taxon>Pseudomonadota</taxon>
        <taxon>Betaproteobacteria</taxon>
        <taxon>Burkholderiales</taxon>
        <taxon>Sphaerotilaceae</taxon>
        <taxon>Methylibium</taxon>
    </lineage>
</organism>
<protein>
    <submittedName>
        <fullName evidence="7">Disulfide bond formation protein B</fullName>
    </submittedName>
</protein>
<dbReference type="SUPFAM" id="SSF158442">
    <property type="entry name" value="DsbB-like"/>
    <property type="match status" value="1"/>
</dbReference>
<dbReference type="InterPro" id="IPR050183">
    <property type="entry name" value="DsbB"/>
</dbReference>
<dbReference type="GO" id="GO:0005886">
    <property type="term" value="C:plasma membrane"/>
    <property type="evidence" value="ECO:0007669"/>
    <property type="project" value="UniProtKB-SubCell"/>
</dbReference>
<gene>
    <name evidence="7" type="ordered locus">Mpe_A2556</name>
</gene>
<evidence type="ECO:0000256" key="4">
    <source>
        <dbReference type="ARBA" id="ARBA00022989"/>
    </source>
</evidence>
<dbReference type="eggNOG" id="COG1495">
    <property type="taxonomic scope" value="Bacteria"/>
</dbReference>
<dbReference type="Gene3D" id="1.20.1550.10">
    <property type="entry name" value="DsbB-like"/>
    <property type="match status" value="1"/>
</dbReference>
<dbReference type="PANTHER" id="PTHR36570">
    <property type="entry name" value="DISULFIDE BOND FORMATION PROTEIN B"/>
    <property type="match status" value="1"/>
</dbReference>
<evidence type="ECO:0000256" key="6">
    <source>
        <dbReference type="SAM" id="Phobius"/>
    </source>
</evidence>
<keyword evidence="8" id="KW-1185">Reference proteome</keyword>
<keyword evidence="4 6" id="KW-1133">Transmembrane helix</keyword>
<evidence type="ECO:0000256" key="1">
    <source>
        <dbReference type="ARBA" id="ARBA00004651"/>
    </source>
</evidence>
<evidence type="ECO:0000256" key="2">
    <source>
        <dbReference type="ARBA" id="ARBA00022475"/>
    </source>
</evidence>
<dbReference type="InterPro" id="IPR003752">
    <property type="entry name" value="DiS_bond_form_DsbB/BdbC"/>
</dbReference>
<dbReference type="Proteomes" id="UP000000366">
    <property type="component" value="Chromosome"/>
</dbReference>
<dbReference type="Pfam" id="PF02600">
    <property type="entry name" value="DsbB"/>
    <property type="match status" value="1"/>
</dbReference>
<evidence type="ECO:0000256" key="3">
    <source>
        <dbReference type="ARBA" id="ARBA00022692"/>
    </source>
</evidence>
<dbReference type="PANTHER" id="PTHR36570:SF3">
    <property type="entry name" value="DISULFIDE BOND FORMATION PROTEIN B"/>
    <property type="match status" value="1"/>
</dbReference>
<comment type="subcellular location">
    <subcellularLocation>
        <location evidence="1">Cell membrane</location>
        <topology evidence="1">Multi-pass membrane protein</topology>
    </subcellularLocation>
</comment>
<reference evidence="7 8" key="1">
    <citation type="journal article" date="2007" name="J. Bacteriol.">
        <title>Whole-genome analysis of the methyl tert-butyl ether-degrading beta-proteobacterium Methylibium petroleiphilum PM1.</title>
        <authorList>
            <person name="Kane S.R."/>
            <person name="Chakicherla A.Y."/>
            <person name="Chain P.S.G."/>
            <person name="Schmidt R."/>
            <person name="Shin M.W."/>
            <person name="Legler T.C."/>
            <person name="Scow K.M."/>
            <person name="Larimer F.W."/>
            <person name="Lucas S.M."/>
            <person name="Richardson P.M."/>
            <person name="Hristova K.R."/>
        </authorList>
    </citation>
    <scope>NUCLEOTIDE SEQUENCE [LARGE SCALE GENOMIC DNA]</scope>
    <source>
        <strain evidence="8">ATCC BAA-1232 / LMG 22953 / PM1</strain>
    </source>
</reference>
<proteinExistence type="predicted"/>
<feature type="transmembrane region" description="Helical" evidence="6">
    <location>
        <begin position="20"/>
        <end position="44"/>
    </location>
</feature>
<dbReference type="GO" id="GO:0006457">
    <property type="term" value="P:protein folding"/>
    <property type="evidence" value="ECO:0007669"/>
    <property type="project" value="InterPro"/>
</dbReference>
<dbReference type="InterPro" id="IPR023380">
    <property type="entry name" value="DsbB-like_sf"/>
</dbReference>
<sequence>MSVATARLHHASVFHRLPRGVLALVALACITAVGGALVAQHVFGMLPCPWCIFQRVLYLAIAVVALIGWAAPVCAVTVVTSGLVLALSVGGIASAVFQHQVAAKDSSCAFTLADRFLSATGLETAVPWLFQVTATCAEAASARLLGQPFEVWSGLLFALIGLTAALLLWHRRLRA</sequence>
<dbReference type="GO" id="GO:0015035">
    <property type="term" value="F:protein-disulfide reductase activity"/>
    <property type="evidence" value="ECO:0007669"/>
    <property type="project" value="InterPro"/>
</dbReference>
<dbReference type="KEGG" id="mpt:Mpe_A2556"/>
<dbReference type="STRING" id="420662.Mpe_A2556"/>
<feature type="transmembrane region" description="Helical" evidence="6">
    <location>
        <begin position="56"/>
        <end position="79"/>
    </location>
</feature>
<evidence type="ECO:0000256" key="5">
    <source>
        <dbReference type="ARBA" id="ARBA00023136"/>
    </source>
</evidence>
<evidence type="ECO:0000313" key="8">
    <source>
        <dbReference type="Proteomes" id="UP000000366"/>
    </source>
</evidence>